<dbReference type="EMBL" id="JACHKF010000001">
    <property type="protein sequence ID" value="MBB6565400.1"/>
    <property type="molecule type" value="Genomic_DNA"/>
</dbReference>
<evidence type="ECO:0000313" key="2">
    <source>
        <dbReference type="EMBL" id="NOL41669.1"/>
    </source>
</evidence>
<comment type="caution">
    <text evidence="2">The sequence shown here is derived from an EMBL/GenBank/DDBJ whole genome shotgun (WGS) entry which is preliminary data.</text>
</comment>
<dbReference type="Pfam" id="PF07751">
    <property type="entry name" value="Abi_2"/>
    <property type="match status" value="1"/>
</dbReference>
<organism evidence="2 3">
    <name type="scientific">Kribbella sandramycini</name>
    <dbReference type="NCBI Taxonomy" id="60450"/>
    <lineage>
        <taxon>Bacteria</taxon>
        <taxon>Bacillati</taxon>
        <taxon>Actinomycetota</taxon>
        <taxon>Actinomycetes</taxon>
        <taxon>Propionibacteriales</taxon>
        <taxon>Kribbellaceae</taxon>
        <taxon>Kribbella</taxon>
    </lineage>
</organism>
<dbReference type="EMBL" id="JABJRC010000003">
    <property type="protein sequence ID" value="NOL41669.1"/>
    <property type="molecule type" value="Genomic_DNA"/>
</dbReference>
<evidence type="ECO:0000313" key="1">
    <source>
        <dbReference type="EMBL" id="MBB6565400.1"/>
    </source>
</evidence>
<evidence type="ECO:0000313" key="4">
    <source>
        <dbReference type="Proteomes" id="UP000553957"/>
    </source>
</evidence>
<evidence type="ECO:0000313" key="3">
    <source>
        <dbReference type="Proteomes" id="UP000534306"/>
    </source>
</evidence>
<reference evidence="1 4" key="2">
    <citation type="submission" date="2020-08" db="EMBL/GenBank/DDBJ databases">
        <title>Sequencing the genomes of 1000 actinobacteria strains.</title>
        <authorList>
            <person name="Klenk H.-P."/>
        </authorList>
    </citation>
    <scope>NUCLEOTIDE SEQUENCE [LARGE SCALE GENOMIC DNA]</scope>
    <source>
        <strain evidence="1 4">DSM 15626</strain>
    </source>
</reference>
<dbReference type="InterPro" id="IPR011664">
    <property type="entry name" value="Abi_system_AbiD/AbiF-like"/>
</dbReference>
<dbReference type="AlphaFoldDB" id="A0A7Y4KZS9"/>
<keyword evidence="3" id="KW-1185">Reference proteome</keyword>
<dbReference type="Proteomes" id="UP000553957">
    <property type="component" value="Unassembled WGS sequence"/>
</dbReference>
<gene>
    <name evidence="1" type="ORF">HNR71_001037</name>
    <name evidence="2" type="ORF">HPO96_15585</name>
</gene>
<reference evidence="2 3" key="1">
    <citation type="submission" date="2020-05" db="EMBL/GenBank/DDBJ databases">
        <title>Genome sequence of Kribbella sandramycini ATCC 39419.</title>
        <authorList>
            <person name="Maclea K.S."/>
            <person name="Fair J.L."/>
        </authorList>
    </citation>
    <scope>NUCLEOTIDE SEQUENCE [LARGE SCALE GENOMIC DNA]</scope>
    <source>
        <strain evidence="2 3">ATCC 39419</strain>
    </source>
</reference>
<accession>A0A7Y4KZS9</accession>
<proteinExistence type="predicted"/>
<sequence length="64" mass="6804">MPVWVVTEILDFGSLSYLFTGLKSADRNEIAARLGILDRRGAQLAGRRPAVAAGRVPEHGAQAG</sequence>
<name>A0A7Y4KZS9_9ACTN</name>
<protein>
    <submittedName>
        <fullName evidence="2">Abi family protein</fullName>
    </submittedName>
</protein>
<dbReference type="Proteomes" id="UP000534306">
    <property type="component" value="Unassembled WGS sequence"/>
</dbReference>